<dbReference type="Proteomes" id="UP000677687">
    <property type="component" value="Unassembled WGS sequence"/>
</dbReference>
<evidence type="ECO:0000313" key="3">
    <source>
        <dbReference type="Proteomes" id="UP000677687"/>
    </source>
</evidence>
<dbReference type="InterPro" id="IPR006674">
    <property type="entry name" value="HD_domain"/>
</dbReference>
<evidence type="ECO:0000313" key="2">
    <source>
        <dbReference type="EMBL" id="MBS3056996.1"/>
    </source>
</evidence>
<dbReference type="CDD" id="cd00077">
    <property type="entry name" value="HDc"/>
    <property type="match status" value="1"/>
</dbReference>
<feature type="domain" description="HD" evidence="1">
    <location>
        <begin position="56"/>
        <end position="136"/>
    </location>
</feature>
<dbReference type="AlphaFoldDB" id="A0A8T4L1L8"/>
<name>A0A8T4L1L8_9ARCH</name>
<comment type="caution">
    <text evidence="2">The sequence shown here is derived from an EMBL/GenBank/DDBJ whole genome shotgun (WGS) entry which is preliminary data.</text>
</comment>
<proteinExistence type="predicted"/>
<dbReference type="Pfam" id="PF01966">
    <property type="entry name" value="HD"/>
    <property type="match status" value="1"/>
</dbReference>
<organism evidence="2 3">
    <name type="scientific">Candidatus Iainarchaeum sp</name>
    <dbReference type="NCBI Taxonomy" id="3101447"/>
    <lineage>
        <taxon>Archaea</taxon>
        <taxon>Candidatus Iainarchaeota</taxon>
        <taxon>Candidatus Iainarchaeia</taxon>
        <taxon>Candidatus Iainarchaeales</taxon>
        <taxon>Candidatus Iainarchaeaceae</taxon>
        <taxon>Candidatus Iainarchaeum</taxon>
    </lineage>
</organism>
<evidence type="ECO:0000259" key="1">
    <source>
        <dbReference type="Pfam" id="PF01966"/>
    </source>
</evidence>
<reference evidence="2" key="1">
    <citation type="submission" date="2021-03" db="EMBL/GenBank/DDBJ databases">
        <authorList>
            <person name="Jaffe A."/>
        </authorList>
    </citation>
    <scope>NUCLEOTIDE SEQUENCE</scope>
    <source>
        <strain evidence="2">RIFCSPHIGHO2_01_FULL_AR10_44_11</strain>
    </source>
</reference>
<dbReference type="InterPro" id="IPR003607">
    <property type="entry name" value="HD/PDEase_dom"/>
</dbReference>
<dbReference type="SUPFAM" id="SSF109604">
    <property type="entry name" value="HD-domain/PDEase-like"/>
    <property type="match status" value="1"/>
</dbReference>
<sequence>MKISIGRMKNAKALRRKRQKTLPWERKAEIAERAMRRQDYYLKTVGSYKVAHDFPHNWRVGINAMGIAKVLGASKAEQQQARLAGVTHDVAREDTNLFPHEVAGAKVLKQIMQKRAGKKGLQRAVNAVRYHSKFPGLHSSTVRRAIFFADTAEKLHSYSIFRRAAFQAVKKENINEVTNYIKKKCKETSNFERMSEINKRKLEQLWENEKALYFVKDRTEVMIKEYGKLENFPVELRKGLERQILLQKHFLKALDRRESWAENMALTMYWSGKRGGSVDDSVRKYSPIGRRDMLFKREAIRFIDGNFFR</sequence>
<gene>
    <name evidence="2" type="ORF">J4415_00010</name>
</gene>
<accession>A0A8T4L1L8</accession>
<reference evidence="2" key="2">
    <citation type="submission" date="2021-05" db="EMBL/GenBank/DDBJ databases">
        <title>Protein family content uncovers lineage relationships and bacterial pathway maintenance mechanisms in DPANN archaea.</title>
        <authorList>
            <person name="Castelle C.J."/>
            <person name="Meheust R."/>
            <person name="Jaffe A.L."/>
            <person name="Seitz K."/>
            <person name="Gong X."/>
            <person name="Baker B.J."/>
            <person name="Banfield J.F."/>
        </authorList>
    </citation>
    <scope>NUCLEOTIDE SEQUENCE</scope>
    <source>
        <strain evidence="2">RIFCSPHIGHO2_01_FULL_AR10_44_11</strain>
    </source>
</reference>
<protein>
    <submittedName>
        <fullName evidence="2">HD domain-containing protein</fullName>
    </submittedName>
</protein>
<dbReference type="Gene3D" id="1.10.3210.10">
    <property type="entry name" value="Hypothetical protein af1432"/>
    <property type="match status" value="1"/>
</dbReference>
<dbReference type="EMBL" id="JAGVWD010000001">
    <property type="protein sequence ID" value="MBS3056996.1"/>
    <property type="molecule type" value="Genomic_DNA"/>
</dbReference>